<keyword evidence="1" id="KW-0547">Nucleotide-binding</keyword>
<dbReference type="InterPro" id="IPR027417">
    <property type="entry name" value="P-loop_NTPase"/>
</dbReference>
<dbReference type="PROSITE" id="PS51419">
    <property type="entry name" value="RAB"/>
    <property type="match status" value="1"/>
</dbReference>
<name>A9VBF3_MONBE</name>
<dbReference type="FunFam" id="3.40.50.300:FF:001447">
    <property type="entry name" value="Ras-related protein Rab-1B"/>
    <property type="match status" value="1"/>
</dbReference>
<dbReference type="Pfam" id="PF00071">
    <property type="entry name" value="Ras"/>
    <property type="match status" value="1"/>
</dbReference>
<evidence type="ECO:0000313" key="3">
    <source>
        <dbReference type="EMBL" id="EDQ85228.1"/>
    </source>
</evidence>
<keyword evidence="2" id="KW-0342">GTP-binding</keyword>
<dbReference type="InterPro" id="IPR050227">
    <property type="entry name" value="Rab"/>
</dbReference>
<dbReference type="GO" id="GO:0005525">
    <property type="term" value="F:GTP binding"/>
    <property type="evidence" value="ECO:0000318"/>
    <property type="project" value="GO_Central"/>
</dbReference>
<dbReference type="KEGG" id="mbr:MONBRDRAFT_12170"/>
<dbReference type="GO" id="GO:0003924">
    <property type="term" value="F:GTPase activity"/>
    <property type="evidence" value="ECO:0000318"/>
    <property type="project" value="GO_Central"/>
</dbReference>
<keyword evidence="4" id="KW-1185">Reference proteome</keyword>
<dbReference type="CDD" id="cd00154">
    <property type="entry name" value="Rab"/>
    <property type="match status" value="1"/>
</dbReference>
<evidence type="ECO:0000313" key="4">
    <source>
        <dbReference type="Proteomes" id="UP000001357"/>
    </source>
</evidence>
<dbReference type="InParanoid" id="A9VBF3"/>
<dbReference type="PANTHER" id="PTHR47977">
    <property type="entry name" value="RAS-RELATED PROTEIN RAB"/>
    <property type="match status" value="1"/>
</dbReference>
<dbReference type="AlphaFoldDB" id="A9VBF3"/>
<gene>
    <name evidence="3" type="ORF">MONBRDRAFT_12170</name>
</gene>
<dbReference type="SMART" id="SM00174">
    <property type="entry name" value="RHO"/>
    <property type="match status" value="1"/>
</dbReference>
<evidence type="ECO:0000256" key="1">
    <source>
        <dbReference type="ARBA" id="ARBA00022741"/>
    </source>
</evidence>
<dbReference type="PRINTS" id="PR00449">
    <property type="entry name" value="RASTRNSFRMNG"/>
</dbReference>
<dbReference type="STRING" id="81824.A9VBF3"/>
<evidence type="ECO:0000256" key="2">
    <source>
        <dbReference type="ARBA" id="ARBA00023134"/>
    </source>
</evidence>
<dbReference type="NCBIfam" id="TIGR00231">
    <property type="entry name" value="small_GTP"/>
    <property type="match status" value="1"/>
</dbReference>
<dbReference type="InterPro" id="IPR005225">
    <property type="entry name" value="Small_GTP-bd"/>
</dbReference>
<dbReference type="Gene3D" id="3.40.50.300">
    <property type="entry name" value="P-loop containing nucleotide triphosphate hydrolases"/>
    <property type="match status" value="1"/>
</dbReference>
<dbReference type="eggNOG" id="KOG0084">
    <property type="taxonomic scope" value="Eukaryota"/>
</dbReference>
<proteinExistence type="predicted"/>
<protein>
    <submittedName>
        <fullName evidence="3">Uncharacterized protein</fullName>
    </submittedName>
</protein>
<dbReference type="SMART" id="SM00175">
    <property type="entry name" value="RAB"/>
    <property type="match status" value="1"/>
</dbReference>
<dbReference type="OMA" id="QNRIRIN"/>
<dbReference type="SMART" id="SM00173">
    <property type="entry name" value="RAS"/>
    <property type="match status" value="1"/>
</dbReference>
<organism evidence="3 4">
    <name type="scientific">Monosiga brevicollis</name>
    <name type="common">Choanoflagellate</name>
    <dbReference type="NCBI Taxonomy" id="81824"/>
    <lineage>
        <taxon>Eukaryota</taxon>
        <taxon>Choanoflagellata</taxon>
        <taxon>Craspedida</taxon>
        <taxon>Salpingoecidae</taxon>
        <taxon>Monosiga</taxon>
    </lineage>
</organism>
<dbReference type="RefSeq" id="XP_001750053.1">
    <property type="nucleotide sequence ID" value="XM_001750001.1"/>
</dbReference>
<reference evidence="3 4" key="1">
    <citation type="journal article" date="2008" name="Nature">
        <title>The genome of the choanoflagellate Monosiga brevicollis and the origin of metazoans.</title>
        <authorList>
            <consortium name="JGI Sequencing"/>
            <person name="King N."/>
            <person name="Westbrook M.J."/>
            <person name="Young S.L."/>
            <person name="Kuo A."/>
            <person name="Abedin M."/>
            <person name="Chapman J."/>
            <person name="Fairclough S."/>
            <person name="Hellsten U."/>
            <person name="Isogai Y."/>
            <person name="Letunic I."/>
            <person name="Marr M."/>
            <person name="Pincus D."/>
            <person name="Putnam N."/>
            <person name="Rokas A."/>
            <person name="Wright K.J."/>
            <person name="Zuzow R."/>
            <person name="Dirks W."/>
            <person name="Good M."/>
            <person name="Goodstein D."/>
            <person name="Lemons D."/>
            <person name="Li W."/>
            <person name="Lyons J.B."/>
            <person name="Morris A."/>
            <person name="Nichols S."/>
            <person name="Richter D.J."/>
            <person name="Salamov A."/>
            <person name="Bork P."/>
            <person name="Lim W.A."/>
            <person name="Manning G."/>
            <person name="Miller W.T."/>
            <person name="McGinnis W."/>
            <person name="Shapiro H."/>
            <person name="Tjian R."/>
            <person name="Grigoriev I.V."/>
            <person name="Rokhsar D."/>
        </authorList>
    </citation>
    <scope>NUCLEOTIDE SEQUENCE [LARGE SCALE GENOMIC DNA]</scope>
    <source>
        <strain evidence="4">MX1 / ATCC 50154</strain>
    </source>
</reference>
<dbReference type="SUPFAM" id="SSF52540">
    <property type="entry name" value="P-loop containing nucleoside triphosphate hydrolases"/>
    <property type="match status" value="1"/>
</dbReference>
<dbReference type="Proteomes" id="UP000001357">
    <property type="component" value="Unassembled WGS sequence"/>
</dbReference>
<dbReference type="InterPro" id="IPR001806">
    <property type="entry name" value="Small_GTPase"/>
</dbReference>
<sequence length="198" mass="21925">MAMRLSVSDEPEGSWEKEYTILTVGNAGIGKTAVLLAMTGAEEPLRTEATIGLDRKTRIEECHGERIALQLWDTAGQERFHTNIGSVYQKADAVLFMFDIHNRSSFERLSDWVDEVERNNLKKSLVRFLVSTKNDLEPQVTESEAKARAAELGIPYLKTSARTGAGIDECCSQLAQRLHGAVARLLDEASSVTITEPD</sequence>
<dbReference type="PROSITE" id="PS51421">
    <property type="entry name" value="RAS"/>
    <property type="match status" value="1"/>
</dbReference>
<dbReference type="GO" id="GO:0016192">
    <property type="term" value="P:vesicle-mediated transport"/>
    <property type="evidence" value="ECO:0000318"/>
    <property type="project" value="GO_Central"/>
</dbReference>
<dbReference type="GeneID" id="5895292"/>
<accession>A9VBF3</accession>
<dbReference type="EMBL" id="CH991576">
    <property type="protein sequence ID" value="EDQ85228.1"/>
    <property type="molecule type" value="Genomic_DNA"/>
</dbReference>